<protein>
    <submittedName>
        <fullName evidence="1">Uncharacterized protein</fullName>
    </submittedName>
</protein>
<gene>
    <name evidence="1" type="ORF">M9H77_11931</name>
</gene>
<reference evidence="2" key="1">
    <citation type="journal article" date="2023" name="Nat. Plants">
        <title>Single-cell RNA sequencing provides a high-resolution roadmap for understanding the multicellular compartmentation of specialized metabolism.</title>
        <authorList>
            <person name="Sun S."/>
            <person name="Shen X."/>
            <person name="Li Y."/>
            <person name="Li Y."/>
            <person name="Wang S."/>
            <person name="Li R."/>
            <person name="Zhang H."/>
            <person name="Shen G."/>
            <person name="Guo B."/>
            <person name="Wei J."/>
            <person name="Xu J."/>
            <person name="St-Pierre B."/>
            <person name="Chen S."/>
            <person name="Sun C."/>
        </authorList>
    </citation>
    <scope>NUCLEOTIDE SEQUENCE [LARGE SCALE GENOMIC DNA]</scope>
</reference>
<organism evidence="1 2">
    <name type="scientific">Catharanthus roseus</name>
    <name type="common">Madagascar periwinkle</name>
    <name type="synonym">Vinca rosea</name>
    <dbReference type="NCBI Taxonomy" id="4058"/>
    <lineage>
        <taxon>Eukaryota</taxon>
        <taxon>Viridiplantae</taxon>
        <taxon>Streptophyta</taxon>
        <taxon>Embryophyta</taxon>
        <taxon>Tracheophyta</taxon>
        <taxon>Spermatophyta</taxon>
        <taxon>Magnoliopsida</taxon>
        <taxon>eudicotyledons</taxon>
        <taxon>Gunneridae</taxon>
        <taxon>Pentapetalae</taxon>
        <taxon>asterids</taxon>
        <taxon>lamiids</taxon>
        <taxon>Gentianales</taxon>
        <taxon>Apocynaceae</taxon>
        <taxon>Rauvolfioideae</taxon>
        <taxon>Vinceae</taxon>
        <taxon>Catharanthinae</taxon>
        <taxon>Catharanthus</taxon>
    </lineage>
</organism>
<proteinExistence type="predicted"/>
<dbReference type="Proteomes" id="UP001060085">
    <property type="component" value="Linkage Group LG03"/>
</dbReference>
<name>A0ACC0BG17_CATRO</name>
<evidence type="ECO:0000313" key="2">
    <source>
        <dbReference type="Proteomes" id="UP001060085"/>
    </source>
</evidence>
<evidence type="ECO:0000313" key="1">
    <source>
        <dbReference type="EMBL" id="KAI5671567.1"/>
    </source>
</evidence>
<keyword evidence="2" id="KW-1185">Reference proteome</keyword>
<sequence length="426" mass="47081">MRTVKREPAATPSGVSRGRVAENHNENAAQAGNCKNSVNNGRHGDGEVEEDFVGRRVLRSRYLNVKIRISDERDDISKVDSDKFKTIIEEVDSLHQLVKKPREQVADAEALLDITSTLVTSVRAHSNEGLTPSDFVSCLLRDFGERVGSSSSTDLGGNPVCWKDIGLAVSSVFKNASGCSTMVGPMNTEIKLRKPVVHRKYTRPTGNSARPEELEETQAEEKTDTDKNMAVMFDILRKNRKVMLERLILNRNSFAQTVENLFALSFLLKDGRAEITVNEKGDHLVSPRNAASASAVAVGEVSYSHFVFRFDFSDWKLMMARVGVGEELMPHRNVFIPTLNSQQVPASQETETALATTPIRKFCRNRGLVLQEQTVEDSPESDDSESRAAAIRKACRFISPCNHFASSAQVQGLVTAAGVMKEVEKP</sequence>
<dbReference type="EMBL" id="CM044703">
    <property type="protein sequence ID" value="KAI5671567.1"/>
    <property type="molecule type" value="Genomic_DNA"/>
</dbReference>
<comment type="caution">
    <text evidence="1">The sequence shown here is derived from an EMBL/GenBank/DDBJ whole genome shotgun (WGS) entry which is preliminary data.</text>
</comment>
<accession>A0ACC0BG17</accession>